<evidence type="ECO:0008006" key="4">
    <source>
        <dbReference type="Google" id="ProtNLM"/>
    </source>
</evidence>
<organism evidence="2 3">
    <name type="scientific">Corynebacterium lizhenjunii</name>
    <dbReference type="NCBI Taxonomy" id="2709394"/>
    <lineage>
        <taxon>Bacteria</taxon>
        <taxon>Bacillati</taxon>
        <taxon>Actinomycetota</taxon>
        <taxon>Actinomycetes</taxon>
        <taxon>Mycobacteriales</taxon>
        <taxon>Corynebacteriaceae</taxon>
        <taxon>Corynebacterium</taxon>
    </lineage>
</organism>
<evidence type="ECO:0000256" key="1">
    <source>
        <dbReference type="SAM" id="MobiDB-lite"/>
    </source>
</evidence>
<sequence>MDARTAPEQPTTSKQLATAPDTPAQNGPARNGPAQQGIQPVTRERVVALLAQDDITAVEHPEADTVAVATFNQLDWAFSIFDELVKVECILPTTLSFADSAAFLRQIANEHNAAAFDGRVSVGDVDGQAELRGDAVFVASPGMTDAQLFHALNFAVVAAQELLLQTLDTFNNLAQQLTTEQG</sequence>
<accession>A0A7T0KD06</accession>
<dbReference type="KEGG" id="cliz:G7Y31_06300"/>
<dbReference type="AlphaFoldDB" id="A0A7T0KD06"/>
<dbReference type="RefSeq" id="WP_165008225.1">
    <property type="nucleotide sequence ID" value="NZ_CP064954.1"/>
</dbReference>
<reference evidence="2 3" key="1">
    <citation type="submission" date="2020-11" db="EMBL/GenBank/DDBJ databases">
        <title>Corynebacterium sp. ZJ-599.</title>
        <authorList>
            <person name="Zhou J."/>
        </authorList>
    </citation>
    <scope>NUCLEOTIDE SEQUENCE [LARGE SCALE GENOMIC DNA]</scope>
    <source>
        <strain evidence="2 3">ZJ-599</strain>
    </source>
</reference>
<dbReference type="Proteomes" id="UP000594681">
    <property type="component" value="Chromosome"/>
</dbReference>
<feature type="region of interest" description="Disordered" evidence="1">
    <location>
        <begin position="1"/>
        <end position="38"/>
    </location>
</feature>
<proteinExistence type="predicted"/>
<protein>
    <recommendedName>
        <fullName evidence="4">YbjN domain-containing protein</fullName>
    </recommendedName>
</protein>
<name>A0A7T0KD06_9CORY</name>
<evidence type="ECO:0000313" key="2">
    <source>
        <dbReference type="EMBL" id="QPK78209.1"/>
    </source>
</evidence>
<gene>
    <name evidence="2" type="ORF">G7Y31_06300</name>
</gene>
<keyword evidence="3" id="KW-1185">Reference proteome</keyword>
<dbReference type="EMBL" id="CP064954">
    <property type="protein sequence ID" value="QPK78209.1"/>
    <property type="molecule type" value="Genomic_DNA"/>
</dbReference>
<evidence type="ECO:0000313" key="3">
    <source>
        <dbReference type="Proteomes" id="UP000594681"/>
    </source>
</evidence>